<dbReference type="AlphaFoldDB" id="A0A426XXP1"/>
<sequence length="91" mass="9597">MRFGVGGRGGNIRDRGGGSSNLGLDDCNDLLLAAEQQEVEVDGCNLGLQVATAVRGGRDSGGMDKQRDAKNVALIPDDRNPKVSIEDKRSL</sequence>
<gene>
    <name evidence="2" type="ORF">B296_00030569</name>
</gene>
<dbReference type="Proteomes" id="UP000287651">
    <property type="component" value="Unassembled WGS sequence"/>
</dbReference>
<protein>
    <submittedName>
        <fullName evidence="2">Uncharacterized protein</fullName>
    </submittedName>
</protein>
<name>A0A426XXP1_ENSVE</name>
<reference evidence="2 3" key="1">
    <citation type="journal article" date="2014" name="Agronomy (Basel)">
        <title>A Draft Genome Sequence for Ensete ventricosum, the Drought-Tolerant Tree Against Hunger.</title>
        <authorList>
            <person name="Harrison J."/>
            <person name="Moore K.A."/>
            <person name="Paszkiewicz K."/>
            <person name="Jones T."/>
            <person name="Grant M."/>
            <person name="Ambacheew D."/>
            <person name="Muzemil S."/>
            <person name="Studholme D.J."/>
        </authorList>
    </citation>
    <scope>NUCLEOTIDE SEQUENCE [LARGE SCALE GENOMIC DNA]</scope>
</reference>
<feature type="region of interest" description="Disordered" evidence="1">
    <location>
        <begin position="1"/>
        <end position="21"/>
    </location>
</feature>
<dbReference type="EMBL" id="AMZH03016671">
    <property type="protein sequence ID" value="RRT44130.1"/>
    <property type="molecule type" value="Genomic_DNA"/>
</dbReference>
<comment type="caution">
    <text evidence="2">The sequence shown here is derived from an EMBL/GenBank/DDBJ whole genome shotgun (WGS) entry which is preliminary data.</text>
</comment>
<organism evidence="2 3">
    <name type="scientific">Ensete ventricosum</name>
    <name type="common">Abyssinian banana</name>
    <name type="synonym">Musa ensete</name>
    <dbReference type="NCBI Taxonomy" id="4639"/>
    <lineage>
        <taxon>Eukaryota</taxon>
        <taxon>Viridiplantae</taxon>
        <taxon>Streptophyta</taxon>
        <taxon>Embryophyta</taxon>
        <taxon>Tracheophyta</taxon>
        <taxon>Spermatophyta</taxon>
        <taxon>Magnoliopsida</taxon>
        <taxon>Liliopsida</taxon>
        <taxon>Zingiberales</taxon>
        <taxon>Musaceae</taxon>
        <taxon>Ensete</taxon>
    </lineage>
</organism>
<proteinExistence type="predicted"/>
<evidence type="ECO:0000313" key="2">
    <source>
        <dbReference type="EMBL" id="RRT44130.1"/>
    </source>
</evidence>
<feature type="compositionally biased region" description="Gly residues" evidence="1">
    <location>
        <begin position="1"/>
        <end position="10"/>
    </location>
</feature>
<accession>A0A426XXP1</accession>
<evidence type="ECO:0000256" key="1">
    <source>
        <dbReference type="SAM" id="MobiDB-lite"/>
    </source>
</evidence>
<evidence type="ECO:0000313" key="3">
    <source>
        <dbReference type="Proteomes" id="UP000287651"/>
    </source>
</evidence>